<accession>A0A3B1DA36</accession>
<dbReference type="PROSITE" id="PS51257">
    <property type="entry name" value="PROKAR_LIPOPROTEIN"/>
    <property type="match status" value="1"/>
</dbReference>
<organism evidence="4">
    <name type="scientific">hydrothermal vent metagenome</name>
    <dbReference type="NCBI Taxonomy" id="652676"/>
    <lineage>
        <taxon>unclassified sequences</taxon>
        <taxon>metagenomes</taxon>
        <taxon>ecological metagenomes</taxon>
    </lineage>
</organism>
<keyword evidence="1" id="KW-0813">Transport</keyword>
<gene>
    <name evidence="4" type="ORF">MNBD_PLANCTO02-688</name>
</gene>
<dbReference type="GO" id="GO:0042301">
    <property type="term" value="F:phosphate ion binding"/>
    <property type="evidence" value="ECO:0007669"/>
    <property type="project" value="InterPro"/>
</dbReference>
<evidence type="ECO:0000259" key="3">
    <source>
        <dbReference type="Pfam" id="PF12849"/>
    </source>
</evidence>
<dbReference type="SUPFAM" id="SSF53850">
    <property type="entry name" value="Periplasmic binding protein-like II"/>
    <property type="match status" value="1"/>
</dbReference>
<dbReference type="InterPro" id="IPR024370">
    <property type="entry name" value="PBP_domain"/>
</dbReference>
<dbReference type="FunFam" id="3.40.190.10:FF:000055">
    <property type="entry name" value="Phosphate ABC transporter, phosphate-binding protein"/>
    <property type="match status" value="1"/>
</dbReference>
<sequence length="331" mass="36358">MKRFLVSASICACLLVAGCGEKTTSSSENNLKGKVKIDGSSTVYPITNAVAEEFSKETPQVKVQVAFKGTGGGFKRFCKKETDINDASRPIKDKEKKLAAENGIEFIECPVGFDGISIVVNPKNTFLNDITVEELRKIWQPGSTVKKWSDVRKGFPNKEIKLYGPGSNSGTFDYFTKVINGKEGASRKDYSPSEDDNVLVTGIEGDENSLGYFGFAYYIENKDKLKLIPVNSGSGPIAPSMETIKSGAYKPLSRPIFIYISKESAERKEVDAFVTYYLNNATALVKDAGYIPFSEAIYDIVRARYKNRQTGSIFNGAKKGATVEEILNEAK</sequence>
<feature type="domain" description="PBP" evidence="3">
    <location>
        <begin position="25"/>
        <end position="279"/>
    </location>
</feature>
<keyword evidence="2" id="KW-0732">Signal</keyword>
<evidence type="ECO:0000313" key="4">
    <source>
        <dbReference type="EMBL" id="VAX39149.1"/>
    </source>
</evidence>
<dbReference type="EMBL" id="UOGL01000305">
    <property type="protein sequence ID" value="VAX39149.1"/>
    <property type="molecule type" value="Genomic_DNA"/>
</dbReference>
<proteinExistence type="predicted"/>
<protein>
    <submittedName>
        <fullName evidence="4">Phosphate ABC transporter, periplasmic phosphate-binding protein PstS (TC 3.A.1.7.1)</fullName>
    </submittedName>
</protein>
<dbReference type="PANTHER" id="PTHR30570:SF1">
    <property type="entry name" value="PHOSPHATE-BINDING PROTEIN PSTS"/>
    <property type="match status" value="1"/>
</dbReference>
<dbReference type="CDD" id="cd13654">
    <property type="entry name" value="PBP2_phosphate_like_2"/>
    <property type="match status" value="1"/>
</dbReference>
<dbReference type="Gene3D" id="3.40.190.10">
    <property type="entry name" value="Periplasmic binding protein-like II"/>
    <property type="match status" value="2"/>
</dbReference>
<dbReference type="InterPro" id="IPR050811">
    <property type="entry name" value="Phosphate_ABC_transporter"/>
</dbReference>
<reference evidence="4" key="1">
    <citation type="submission" date="2018-06" db="EMBL/GenBank/DDBJ databases">
        <authorList>
            <person name="Zhirakovskaya E."/>
        </authorList>
    </citation>
    <scope>NUCLEOTIDE SEQUENCE</scope>
</reference>
<name>A0A3B1DA36_9ZZZZ</name>
<dbReference type="Pfam" id="PF12849">
    <property type="entry name" value="PBP_like_2"/>
    <property type="match status" value="1"/>
</dbReference>
<dbReference type="PANTHER" id="PTHR30570">
    <property type="entry name" value="PERIPLASMIC PHOSPHATE BINDING COMPONENT OF PHOSPHATE ABC TRANSPORTER"/>
    <property type="match status" value="1"/>
</dbReference>
<dbReference type="AlphaFoldDB" id="A0A3B1DA36"/>
<evidence type="ECO:0000256" key="2">
    <source>
        <dbReference type="ARBA" id="ARBA00022729"/>
    </source>
</evidence>
<dbReference type="NCBIfam" id="TIGR02136">
    <property type="entry name" value="ptsS_2"/>
    <property type="match status" value="1"/>
</dbReference>
<evidence type="ECO:0000256" key="1">
    <source>
        <dbReference type="ARBA" id="ARBA00022448"/>
    </source>
</evidence>
<dbReference type="InterPro" id="IPR011862">
    <property type="entry name" value="Phos-bd"/>
</dbReference>